<organism evidence="1 2">
    <name type="scientific">Cotesia glomerata</name>
    <name type="common">Lepidopteran parasitic wasp</name>
    <name type="synonym">Apanteles glomeratus</name>
    <dbReference type="NCBI Taxonomy" id="32391"/>
    <lineage>
        <taxon>Eukaryota</taxon>
        <taxon>Metazoa</taxon>
        <taxon>Ecdysozoa</taxon>
        <taxon>Arthropoda</taxon>
        <taxon>Hexapoda</taxon>
        <taxon>Insecta</taxon>
        <taxon>Pterygota</taxon>
        <taxon>Neoptera</taxon>
        <taxon>Endopterygota</taxon>
        <taxon>Hymenoptera</taxon>
        <taxon>Apocrita</taxon>
        <taxon>Ichneumonoidea</taxon>
        <taxon>Braconidae</taxon>
        <taxon>Microgastrinae</taxon>
        <taxon>Cotesia</taxon>
    </lineage>
</organism>
<evidence type="ECO:0000313" key="2">
    <source>
        <dbReference type="Proteomes" id="UP000826195"/>
    </source>
</evidence>
<dbReference type="EMBL" id="JAHXZJ010002982">
    <property type="protein sequence ID" value="KAH0535125.1"/>
    <property type="molecule type" value="Genomic_DNA"/>
</dbReference>
<protein>
    <submittedName>
        <fullName evidence="1">Uncharacterized protein</fullName>
    </submittedName>
</protein>
<keyword evidence="2" id="KW-1185">Reference proteome</keyword>
<evidence type="ECO:0000313" key="1">
    <source>
        <dbReference type="EMBL" id="KAH0535125.1"/>
    </source>
</evidence>
<reference evidence="1 2" key="1">
    <citation type="journal article" date="2021" name="J. Hered.">
        <title>A chromosome-level genome assembly of the parasitoid wasp, Cotesia glomerata (Hymenoptera: Braconidae).</title>
        <authorList>
            <person name="Pinto B.J."/>
            <person name="Weis J.J."/>
            <person name="Gamble T."/>
            <person name="Ode P.J."/>
            <person name="Paul R."/>
            <person name="Zaspel J.M."/>
        </authorList>
    </citation>
    <scope>NUCLEOTIDE SEQUENCE [LARGE SCALE GENOMIC DNA]</scope>
    <source>
        <strain evidence="1">CgM1</strain>
    </source>
</reference>
<dbReference type="Proteomes" id="UP000826195">
    <property type="component" value="Unassembled WGS sequence"/>
</dbReference>
<dbReference type="AlphaFoldDB" id="A0AAV7HSQ5"/>
<proteinExistence type="predicted"/>
<comment type="caution">
    <text evidence="1">The sequence shown here is derived from an EMBL/GenBank/DDBJ whole genome shotgun (WGS) entry which is preliminary data.</text>
</comment>
<accession>A0AAV7HSQ5</accession>
<gene>
    <name evidence="1" type="ORF">KQX54_013782</name>
</gene>
<name>A0AAV7HSQ5_COTGL</name>
<sequence length="134" mass="15067">MVQPTPTFTRFLKYLGDSPDLLSWDEPFLMDRSFIGSISDFFELALVFLTCLIRDTCQRGLKVDSDAETEVNEDLPGLVDDVSDDPGYGSDTPSEVAVKNCRIWFGLHSRESMKPIWGRGAAVFVASMWTRSYA</sequence>